<dbReference type="Pfam" id="PF00665">
    <property type="entry name" value="rve"/>
    <property type="match status" value="1"/>
</dbReference>
<keyword evidence="4" id="KW-0378">Hydrolase</keyword>
<evidence type="ECO:0000256" key="3">
    <source>
        <dbReference type="ARBA" id="ARBA00022722"/>
    </source>
</evidence>
<gene>
    <name evidence="7" type="primary">pol_56</name>
    <name evidence="7" type="ORF">CK203_064770</name>
</gene>
<evidence type="ECO:0000256" key="1">
    <source>
        <dbReference type="ARBA" id="ARBA00022679"/>
    </source>
</evidence>
<reference evidence="7 8" key="1">
    <citation type="journal article" date="2018" name="PLoS Genet.">
        <title>Population sequencing reveals clonal diversity and ancestral inbreeding in the grapevine cultivar Chardonnay.</title>
        <authorList>
            <person name="Roach M.J."/>
            <person name="Johnson D.L."/>
            <person name="Bohlmann J."/>
            <person name="van Vuuren H.J."/>
            <person name="Jones S.J."/>
            <person name="Pretorius I.S."/>
            <person name="Schmidt S.A."/>
            <person name="Borneman A.R."/>
        </authorList>
    </citation>
    <scope>NUCLEOTIDE SEQUENCE [LARGE SCALE GENOMIC DNA]</scope>
    <source>
        <strain evidence="8">cv. Chardonnay</strain>
        <tissue evidence="7">Leaf</tissue>
    </source>
</reference>
<dbReference type="InterPro" id="IPR043502">
    <property type="entry name" value="DNA/RNA_pol_sf"/>
</dbReference>
<dbReference type="InterPro" id="IPR036397">
    <property type="entry name" value="RNaseH_sf"/>
</dbReference>
<accession>A0A438FPZ6</accession>
<dbReference type="GO" id="GO:0003676">
    <property type="term" value="F:nucleic acid binding"/>
    <property type="evidence" value="ECO:0007669"/>
    <property type="project" value="InterPro"/>
</dbReference>
<dbReference type="Gene3D" id="3.10.10.10">
    <property type="entry name" value="HIV Type 1 Reverse Transcriptase, subunit A, domain 1"/>
    <property type="match status" value="2"/>
</dbReference>
<dbReference type="InterPro" id="IPR050951">
    <property type="entry name" value="Retrovirus_Pol_polyprotein"/>
</dbReference>
<dbReference type="PANTHER" id="PTHR37984:SF5">
    <property type="entry name" value="PROTEIN NYNRIN-LIKE"/>
    <property type="match status" value="1"/>
</dbReference>
<dbReference type="EMBL" id="QGNW01000791">
    <property type="protein sequence ID" value="RVW62027.1"/>
    <property type="molecule type" value="Genomic_DNA"/>
</dbReference>
<dbReference type="InterPro" id="IPR012337">
    <property type="entry name" value="RNaseH-like_sf"/>
</dbReference>
<dbReference type="InterPro" id="IPR000477">
    <property type="entry name" value="RT_dom"/>
</dbReference>
<protein>
    <submittedName>
        <fullName evidence="7">Retrovirus-related Pol polyprotein from transposon 17.6</fullName>
    </submittedName>
</protein>
<dbReference type="Gene3D" id="3.30.70.270">
    <property type="match status" value="2"/>
</dbReference>
<evidence type="ECO:0000313" key="7">
    <source>
        <dbReference type="EMBL" id="RVW62027.1"/>
    </source>
</evidence>
<dbReference type="SUPFAM" id="SSF50630">
    <property type="entry name" value="Acid proteases"/>
    <property type="match status" value="1"/>
</dbReference>
<evidence type="ECO:0000256" key="4">
    <source>
        <dbReference type="ARBA" id="ARBA00022759"/>
    </source>
</evidence>
<keyword evidence="4" id="KW-0255">Endonuclease</keyword>
<sequence>MEAINACFHHGFDTWLLVSYFYDGMSSSMKQLLEMMCGGDFMSKNPEEAMDFLSYVTEVSRGWDEPNAREVRKMNSQPSVSNAKVGMYTLNEDTDMKVKFVAMARRLEELEIKKIREVQAVTEAPMQAVPCSIFQSFEHVVVECPTIPAMREMFEDQAHVIGQIKPNNNASYGNTYNANWRNHPNFSWKPRAPQYMQPDQAPPQALNLEQAIVNLSKVVGDFVGDQKSIKAQLSKKIDSLDKKMDERQNDLSQKIDNLQYSISRLTNLNTVQDKGRFPSQPHQNPKAIHEVEAEEGESSQMREVKEMITLRSGKEVDLPTTKPEQETEKELEDEKREESKGKRPRNNTKKEDHDLTINEGPEMTIVKEDMRKNHMSPPFPQALHGKKGINNASEILEVLRQVKVHIPLLDMIKQVPTYEKLLKDLCTIKRGLNVSKKAFLIEQVSSIIQCKSPKKYKDPGYPTISVTIGRVPVERALLDLGASVNLLPYSVYEQLGLGELKPTSITLSLTDRSMKIPRGIIEDVLVQIDKFYYLVDFVVLDMDPSAKRTNCVPIILGRPFLATSNAIINCKNGMMQLSFVNLTMELNIFYLCKKQFHPKEEEGPEEVCMIDNLVEEYCDKKMLEEFNESLGDLDEGSLEPSELLASFYLLKGREEILPLFNGENKQSPVVISSSLTITHEDSLVEVLRRCKKAMEWKISDLKGTNPLVCTHHIYMEEEAKPICLPQRRLNPHFQEVVRAEVLRLLQAGIIYPISNSPWVSPTQVMPKKLGIIMVQNDKGEEVSTHLTLDGYSGYFQIEIVVEDQEKTTFTCPFGTYAYRRMPFVLCNALATFQRCMLSIFSDMVERIMEVFMDDISIYGSTFDECLANLESILSRCIEKDLKGIEVDKAKVDLIVKLPSPTTVKGVRQFLGHAGFYRRFIKDFSKLTKPLCELLDAKARLIRWILLLQEFNLQIKDKRGVENVVGDHLLRLTIAHNSHCLPINDDFPEESLMLKEIAPWYAHITNYLVTGELPSEWEAQDKKQFFAKIHAYYWEEPFLFKYCADQIIWKCVPETEQQGILSHCHESICGGHFASQKTNYETDKRNMMPLNLILIVDLFDVWGIDFMGPFPISFGYSYILVGVDYVSKWVEAIPCKYNDHRIVLKFLKENIFLRFGVPKAIISDEGAHFCNKPFETLLAKYGVKHKVATPYHPQTLGQKDWSIKLHDSLWAYRTAYRTILGMSPYRLVYGKACHLPVEVEYKAWWKIKKLSMDLNKAGMKRFLDLNEMEELRNDAYNNSNIAKQRLKRWRDQLISANFSKKDKESCCMTPGSTSFRESRNQGG</sequence>
<evidence type="ECO:0000256" key="5">
    <source>
        <dbReference type="SAM" id="MobiDB-lite"/>
    </source>
</evidence>
<keyword evidence="2" id="KW-0548">Nucleotidyltransferase</keyword>
<comment type="caution">
    <text evidence="7">The sequence shown here is derived from an EMBL/GenBank/DDBJ whole genome shotgun (WGS) entry which is preliminary data.</text>
</comment>
<dbReference type="GO" id="GO:0016779">
    <property type="term" value="F:nucleotidyltransferase activity"/>
    <property type="evidence" value="ECO:0007669"/>
    <property type="project" value="UniProtKB-KW"/>
</dbReference>
<dbReference type="CDD" id="cd01647">
    <property type="entry name" value="RT_LTR"/>
    <property type="match status" value="1"/>
</dbReference>
<proteinExistence type="predicted"/>
<dbReference type="PROSITE" id="PS50994">
    <property type="entry name" value="INTEGRASE"/>
    <property type="match status" value="1"/>
</dbReference>
<dbReference type="InterPro" id="IPR021109">
    <property type="entry name" value="Peptidase_aspartic_dom_sf"/>
</dbReference>
<dbReference type="Pfam" id="PF00078">
    <property type="entry name" value="RVT_1"/>
    <property type="match status" value="1"/>
</dbReference>
<dbReference type="Proteomes" id="UP000288805">
    <property type="component" value="Unassembled WGS sequence"/>
</dbReference>
<dbReference type="Gene3D" id="3.30.420.10">
    <property type="entry name" value="Ribonuclease H-like superfamily/Ribonuclease H"/>
    <property type="match status" value="1"/>
</dbReference>
<evidence type="ECO:0000256" key="2">
    <source>
        <dbReference type="ARBA" id="ARBA00022695"/>
    </source>
</evidence>
<evidence type="ECO:0000259" key="6">
    <source>
        <dbReference type="PROSITE" id="PS50994"/>
    </source>
</evidence>
<keyword evidence="1" id="KW-0808">Transferase</keyword>
<dbReference type="InterPro" id="IPR001584">
    <property type="entry name" value="Integrase_cat-core"/>
</dbReference>
<feature type="region of interest" description="Disordered" evidence="5">
    <location>
        <begin position="309"/>
        <end position="356"/>
    </location>
</feature>
<feature type="domain" description="Integrase catalytic" evidence="6">
    <location>
        <begin position="1084"/>
        <end position="1197"/>
    </location>
</feature>
<dbReference type="InterPro" id="IPR043128">
    <property type="entry name" value="Rev_trsase/Diguanyl_cyclase"/>
</dbReference>
<dbReference type="PANTHER" id="PTHR37984">
    <property type="entry name" value="PROTEIN CBG26694"/>
    <property type="match status" value="1"/>
</dbReference>
<dbReference type="SUPFAM" id="SSF53098">
    <property type="entry name" value="Ribonuclease H-like"/>
    <property type="match status" value="1"/>
</dbReference>
<name>A0A438FPZ6_VITVI</name>
<organism evidence="7 8">
    <name type="scientific">Vitis vinifera</name>
    <name type="common">Grape</name>
    <dbReference type="NCBI Taxonomy" id="29760"/>
    <lineage>
        <taxon>Eukaryota</taxon>
        <taxon>Viridiplantae</taxon>
        <taxon>Streptophyta</taxon>
        <taxon>Embryophyta</taxon>
        <taxon>Tracheophyta</taxon>
        <taxon>Spermatophyta</taxon>
        <taxon>Magnoliopsida</taxon>
        <taxon>eudicotyledons</taxon>
        <taxon>Gunneridae</taxon>
        <taxon>Pentapetalae</taxon>
        <taxon>rosids</taxon>
        <taxon>Vitales</taxon>
        <taxon>Vitaceae</taxon>
        <taxon>Viteae</taxon>
        <taxon>Vitis</taxon>
    </lineage>
</organism>
<keyword evidence="3" id="KW-0540">Nuclease</keyword>
<dbReference type="SUPFAM" id="SSF56672">
    <property type="entry name" value="DNA/RNA polymerases"/>
    <property type="match status" value="1"/>
</dbReference>
<dbReference type="GO" id="GO:0004519">
    <property type="term" value="F:endonuclease activity"/>
    <property type="evidence" value="ECO:0007669"/>
    <property type="project" value="UniProtKB-KW"/>
</dbReference>
<feature type="compositionally biased region" description="Basic and acidic residues" evidence="5">
    <location>
        <begin position="309"/>
        <end position="341"/>
    </location>
</feature>
<dbReference type="Gene3D" id="2.40.70.10">
    <property type="entry name" value="Acid Proteases"/>
    <property type="match status" value="1"/>
</dbReference>
<evidence type="ECO:0000313" key="8">
    <source>
        <dbReference type="Proteomes" id="UP000288805"/>
    </source>
</evidence>
<dbReference type="CDD" id="cd00303">
    <property type="entry name" value="retropepsin_like"/>
    <property type="match status" value="1"/>
</dbReference>
<dbReference type="GO" id="GO:0015074">
    <property type="term" value="P:DNA integration"/>
    <property type="evidence" value="ECO:0007669"/>
    <property type="project" value="InterPro"/>
</dbReference>